<dbReference type="Proteomes" id="UP000198571">
    <property type="component" value="Unassembled WGS sequence"/>
</dbReference>
<dbReference type="SUPFAM" id="SSF53756">
    <property type="entry name" value="UDP-Glycosyltransferase/glycogen phosphorylase"/>
    <property type="match status" value="1"/>
</dbReference>
<name>A0A1H9SES5_9BACI</name>
<dbReference type="EMBL" id="FOGT01000004">
    <property type="protein sequence ID" value="SER83471.1"/>
    <property type="molecule type" value="Genomic_DNA"/>
</dbReference>
<dbReference type="Gene3D" id="3.40.50.2000">
    <property type="entry name" value="Glycogen Phosphorylase B"/>
    <property type="match status" value="1"/>
</dbReference>
<dbReference type="GO" id="GO:0016757">
    <property type="term" value="F:glycosyltransferase activity"/>
    <property type="evidence" value="ECO:0007669"/>
    <property type="project" value="InterPro"/>
</dbReference>
<reference evidence="4" key="1">
    <citation type="submission" date="2016-10" db="EMBL/GenBank/DDBJ databases">
        <authorList>
            <person name="Varghese N."/>
            <person name="Submissions S."/>
        </authorList>
    </citation>
    <scope>NUCLEOTIDE SEQUENCE [LARGE SCALE GENOMIC DNA]</scope>
    <source>
        <strain evidence="4">S9</strain>
    </source>
</reference>
<dbReference type="STRING" id="1601833.SAMN05518684_104184"/>
<sequence>MNIALAHFRVGETDGVSLEMEKWKIVLEKLGHRVYFIAGSKGESDAYVIDELHYLHPENNRFVENCYGKLTDYSTEKEVKEDILNFAERIENKLIKAIHDLELDMIIPNNIWSLGWGLPAGIAFTKALQRTGIKAVAHHHDFHWERDKYENPVCSFVPEWLNTYFPPDLPEITHAVINRIAQDELMKRRGITSKVVPNVFDFSEEPWSKDDYNADFKKKAGLKEQDVLVLQATRIAERKAIELGIDVVAEMQSEENLKKLSTDGLYDGRSFTEDSEIVYVLAGLEEASEEYITKLKEKAERKNVKLKFINHLIESQRTKSNGTKMYSLWDAYVHADVITYPSILEGWGNQLLEGIYAKKPMVIYEYPVYVTDLKQAEFQFATLGNTHEWNEDKLVNVEDHKVESAAKELVKTLTDPDYRERVVTHNFETGKKLYSYEALKEAVERVLSLSVKG</sequence>
<accession>A0A1H9SES5</accession>
<dbReference type="GO" id="GO:0009103">
    <property type="term" value="P:lipopolysaccharide biosynthetic process"/>
    <property type="evidence" value="ECO:0007669"/>
    <property type="project" value="TreeGrafter"/>
</dbReference>
<gene>
    <name evidence="3" type="ORF">SAMN05518684_104184</name>
</gene>
<protein>
    <submittedName>
        <fullName evidence="3">Glycosyltransferase involved in cell wall bisynthesis</fullName>
    </submittedName>
</protein>
<dbReference type="CDD" id="cd03801">
    <property type="entry name" value="GT4_PimA-like"/>
    <property type="match status" value="1"/>
</dbReference>
<evidence type="ECO:0000256" key="1">
    <source>
        <dbReference type="ARBA" id="ARBA00022679"/>
    </source>
</evidence>
<dbReference type="OrthoDB" id="9762705at2"/>
<dbReference type="PANTHER" id="PTHR46401:SF2">
    <property type="entry name" value="GLYCOSYLTRANSFERASE WBBK-RELATED"/>
    <property type="match status" value="1"/>
</dbReference>
<keyword evidence="1 3" id="KW-0808">Transferase</keyword>
<dbReference type="Pfam" id="PF00534">
    <property type="entry name" value="Glycos_transf_1"/>
    <property type="match status" value="1"/>
</dbReference>
<evidence type="ECO:0000313" key="4">
    <source>
        <dbReference type="Proteomes" id="UP000198571"/>
    </source>
</evidence>
<evidence type="ECO:0000259" key="2">
    <source>
        <dbReference type="Pfam" id="PF00534"/>
    </source>
</evidence>
<dbReference type="RefSeq" id="WP_093048999.1">
    <property type="nucleotide sequence ID" value="NZ_FOGT01000004.1"/>
</dbReference>
<dbReference type="InterPro" id="IPR001296">
    <property type="entry name" value="Glyco_trans_1"/>
</dbReference>
<dbReference type="AlphaFoldDB" id="A0A1H9SES5"/>
<organism evidence="3 4">
    <name type="scientific">Salipaludibacillus aurantiacus</name>
    <dbReference type="NCBI Taxonomy" id="1601833"/>
    <lineage>
        <taxon>Bacteria</taxon>
        <taxon>Bacillati</taxon>
        <taxon>Bacillota</taxon>
        <taxon>Bacilli</taxon>
        <taxon>Bacillales</taxon>
        <taxon>Bacillaceae</taxon>
    </lineage>
</organism>
<feature type="domain" description="Glycosyl transferase family 1" evidence="2">
    <location>
        <begin position="216"/>
        <end position="421"/>
    </location>
</feature>
<keyword evidence="4" id="KW-1185">Reference proteome</keyword>
<proteinExistence type="predicted"/>
<dbReference type="PANTHER" id="PTHR46401">
    <property type="entry name" value="GLYCOSYLTRANSFERASE WBBK-RELATED"/>
    <property type="match status" value="1"/>
</dbReference>
<evidence type="ECO:0000313" key="3">
    <source>
        <dbReference type="EMBL" id="SER83471.1"/>
    </source>
</evidence>